<feature type="transmembrane region" description="Helical" evidence="7">
    <location>
        <begin position="91"/>
        <end position="117"/>
    </location>
</feature>
<dbReference type="Pfam" id="PF00528">
    <property type="entry name" value="BPD_transp_1"/>
    <property type="match status" value="1"/>
</dbReference>
<dbReference type="PANTHER" id="PTHR43227">
    <property type="entry name" value="BLL4140 PROTEIN"/>
    <property type="match status" value="1"/>
</dbReference>
<evidence type="ECO:0000313" key="10">
    <source>
        <dbReference type="Proteomes" id="UP000198577"/>
    </source>
</evidence>
<dbReference type="EMBL" id="FOXR01000004">
    <property type="protein sequence ID" value="SFP82313.1"/>
    <property type="molecule type" value="Genomic_DNA"/>
</dbReference>
<dbReference type="PANTHER" id="PTHR43227:SF11">
    <property type="entry name" value="BLL4140 PROTEIN"/>
    <property type="match status" value="1"/>
</dbReference>
<dbReference type="AlphaFoldDB" id="A0A1I5TGZ9"/>
<keyword evidence="10" id="KW-1185">Reference proteome</keyword>
<dbReference type="InterPro" id="IPR035906">
    <property type="entry name" value="MetI-like_sf"/>
</dbReference>
<comment type="similarity">
    <text evidence="7">Belongs to the binding-protein-dependent transport system permease family.</text>
</comment>
<dbReference type="Gene3D" id="1.10.3720.10">
    <property type="entry name" value="MetI-like"/>
    <property type="match status" value="1"/>
</dbReference>
<keyword evidence="6 7" id="KW-0472">Membrane</keyword>
<feature type="domain" description="ABC transmembrane type-1" evidence="8">
    <location>
        <begin position="92"/>
        <end position="307"/>
    </location>
</feature>
<evidence type="ECO:0000256" key="5">
    <source>
        <dbReference type="ARBA" id="ARBA00022989"/>
    </source>
</evidence>
<evidence type="ECO:0000256" key="2">
    <source>
        <dbReference type="ARBA" id="ARBA00022448"/>
    </source>
</evidence>
<feature type="transmembrane region" description="Helical" evidence="7">
    <location>
        <begin position="31"/>
        <end position="50"/>
    </location>
</feature>
<name>A0A1I5TGZ9_9FIRM</name>
<organism evidence="9 10">
    <name type="scientific">Caldicoprobacter faecalis</name>
    <dbReference type="NCBI Taxonomy" id="937334"/>
    <lineage>
        <taxon>Bacteria</taxon>
        <taxon>Bacillati</taxon>
        <taxon>Bacillota</taxon>
        <taxon>Clostridia</taxon>
        <taxon>Caldicoprobacterales</taxon>
        <taxon>Caldicoprobacteraceae</taxon>
        <taxon>Caldicoprobacter</taxon>
    </lineage>
</organism>
<proteinExistence type="inferred from homology"/>
<gene>
    <name evidence="9" type="ORF">SAMN05444406_104123</name>
</gene>
<dbReference type="PROSITE" id="PS50928">
    <property type="entry name" value="ABC_TM1"/>
    <property type="match status" value="1"/>
</dbReference>
<keyword evidence="2 7" id="KW-0813">Transport</keyword>
<evidence type="ECO:0000256" key="1">
    <source>
        <dbReference type="ARBA" id="ARBA00004651"/>
    </source>
</evidence>
<keyword evidence="4 7" id="KW-0812">Transmembrane</keyword>
<evidence type="ECO:0000256" key="7">
    <source>
        <dbReference type="RuleBase" id="RU363032"/>
    </source>
</evidence>
<dbReference type="OrthoDB" id="384651at2"/>
<sequence>MAELGQGVVVNLDPKPHHNKKSKLKKMLNDYQLYLFILPSVLYFLIFHYAPIYGVQLAFKDFVATKGIWGSPWVGLKHFKLFFSSYYFWEIIGNTVGISLYSLIAGFPIPIIFALMLNEVSNKHYKKLVQTVSYAPHFISTVVMVGMLYIFLHPVYGIANTLIKFLGFEAVDFINKPEYFKSLYVWSDIWQHTGWNSVIYFAVLSNIDPEQHESAIIDGASRLQRIWYINVPVLMPTAVILLILNAGSIMSVGFEKVYLMQTPLNIKASEVISTYVYKVGLQSARYSFSTAVGLFNSVINFMLLVLVNRVAKKLSSTSLW</sequence>
<feature type="transmembrane region" description="Helical" evidence="7">
    <location>
        <begin position="286"/>
        <end position="307"/>
    </location>
</feature>
<feature type="transmembrane region" description="Helical" evidence="7">
    <location>
        <begin position="138"/>
        <end position="159"/>
    </location>
</feature>
<comment type="subcellular location">
    <subcellularLocation>
        <location evidence="1 7">Cell membrane</location>
        <topology evidence="1 7">Multi-pass membrane protein</topology>
    </subcellularLocation>
</comment>
<protein>
    <submittedName>
        <fullName evidence="9">Carbohydrate ABC transporter membrane protein 1, CUT1 family</fullName>
    </submittedName>
</protein>
<dbReference type="RefSeq" id="WP_025747222.1">
    <property type="nucleotide sequence ID" value="NZ_FOXR01000004.1"/>
</dbReference>
<dbReference type="Proteomes" id="UP000198577">
    <property type="component" value="Unassembled WGS sequence"/>
</dbReference>
<dbReference type="InterPro" id="IPR050809">
    <property type="entry name" value="UgpAE/MalFG_permease"/>
</dbReference>
<dbReference type="GO" id="GO:0055085">
    <property type="term" value="P:transmembrane transport"/>
    <property type="evidence" value="ECO:0007669"/>
    <property type="project" value="InterPro"/>
</dbReference>
<evidence type="ECO:0000256" key="6">
    <source>
        <dbReference type="ARBA" id="ARBA00023136"/>
    </source>
</evidence>
<dbReference type="STRING" id="937334.SAMN05444406_104123"/>
<evidence type="ECO:0000256" key="4">
    <source>
        <dbReference type="ARBA" id="ARBA00022692"/>
    </source>
</evidence>
<evidence type="ECO:0000259" key="8">
    <source>
        <dbReference type="PROSITE" id="PS50928"/>
    </source>
</evidence>
<dbReference type="InterPro" id="IPR000515">
    <property type="entry name" value="MetI-like"/>
</dbReference>
<evidence type="ECO:0000313" key="9">
    <source>
        <dbReference type="EMBL" id="SFP82313.1"/>
    </source>
</evidence>
<evidence type="ECO:0000256" key="3">
    <source>
        <dbReference type="ARBA" id="ARBA00022475"/>
    </source>
</evidence>
<feature type="transmembrane region" description="Helical" evidence="7">
    <location>
        <begin position="227"/>
        <end position="254"/>
    </location>
</feature>
<dbReference type="SUPFAM" id="SSF161098">
    <property type="entry name" value="MetI-like"/>
    <property type="match status" value="1"/>
</dbReference>
<reference evidence="9 10" key="1">
    <citation type="submission" date="2016-10" db="EMBL/GenBank/DDBJ databases">
        <authorList>
            <person name="de Groot N.N."/>
        </authorList>
    </citation>
    <scope>NUCLEOTIDE SEQUENCE [LARGE SCALE GENOMIC DNA]</scope>
    <source>
        <strain evidence="9 10">DSM 20678</strain>
    </source>
</reference>
<accession>A0A1I5TGZ9</accession>
<dbReference type="CDD" id="cd06261">
    <property type="entry name" value="TM_PBP2"/>
    <property type="match status" value="1"/>
</dbReference>
<keyword evidence="3" id="KW-1003">Cell membrane</keyword>
<keyword evidence="5 7" id="KW-1133">Transmembrane helix</keyword>
<dbReference type="GO" id="GO:0005886">
    <property type="term" value="C:plasma membrane"/>
    <property type="evidence" value="ECO:0007669"/>
    <property type="project" value="UniProtKB-SubCell"/>
</dbReference>